<evidence type="ECO:0000256" key="15">
    <source>
        <dbReference type="SAM" id="Phobius"/>
    </source>
</evidence>
<evidence type="ECO:0000256" key="4">
    <source>
        <dbReference type="ARBA" id="ARBA00022475"/>
    </source>
</evidence>
<dbReference type="PROSITE" id="PS50109">
    <property type="entry name" value="HIS_KIN"/>
    <property type="match status" value="1"/>
</dbReference>
<dbReference type="SUPFAM" id="SSF55874">
    <property type="entry name" value="ATPase domain of HSP90 chaperone/DNA topoisomerase II/histidine kinase"/>
    <property type="match status" value="1"/>
</dbReference>
<dbReference type="SUPFAM" id="SSF55785">
    <property type="entry name" value="PYP-like sensor domain (PAS domain)"/>
    <property type="match status" value="1"/>
</dbReference>
<evidence type="ECO:0000256" key="7">
    <source>
        <dbReference type="ARBA" id="ARBA00022692"/>
    </source>
</evidence>
<evidence type="ECO:0000313" key="18">
    <source>
        <dbReference type="Proteomes" id="UP000828924"/>
    </source>
</evidence>
<dbReference type="InterPro" id="IPR004358">
    <property type="entry name" value="Sig_transdc_His_kin-like_C"/>
</dbReference>
<evidence type="ECO:0000256" key="14">
    <source>
        <dbReference type="SAM" id="MobiDB-lite"/>
    </source>
</evidence>
<dbReference type="Pfam" id="PF02518">
    <property type="entry name" value="HATPase_c"/>
    <property type="match status" value="1"/>
</dbReference>
<feature type="transmembrane region" description="Helical" evidence="15">
    <location>
        <begin position="14"/>
        <end position="35"/>
    </location>
</feature>
<feature type="transmembrane region" description="Helical" evidence="15">
    <location>
        <begin position="170"/>
        <end position="191"/>
    </location>
</feature>
<keyword evidence="12" id="KW-0902">Two-component regulatory system</keyword>
<keyword evidence="8" id="KW-0547">Nucleotide-binding</keyword>
<reference evidence="17 18" key="1">
    <citation type="submission" date="2021-03" db="EMBL/GenBank/DDBJ databases">
        <title>Complete genome of Streptomyces formicae strain 1H-GS9 (DSM 100524).</title>
        <authorList>
            <person name="Atanasov K.E."/>
            <person name="Altabella T."/>
            <person name="Ferrer A."/>
        </authorList>
    </citation>
    <scope>NUCLEOTIDE SEQUENCE [LARGE SCALE GENOMIC DNA]</scope>
    <source>
        <strain evidence="17 18">1H-GS9</strain>
    </source>
</reference>
<dbReference type="SUPFAM" id="SSF103190">
    <property type="entry name" value="Sensory domain-like"/>
    <property type="match status" value="1"/>
</dbReference>
<dbReference type="Pfam" id="PF17203">
    <property type="entry name" value="sCache_3_2"/>
    <property type="match status" value="1"/>
</dbReference>
<evidence type="ECO:0000256" key="12">
    <source>
        <dbReference type="ARBA" id="ARBA00023012"/>
    </source>
</evidence>
<dbReference type="PANTHER" id="PTHR43547">
    <property type="entry name" value="TWO-COMPONENT HISTIDINE KINASE"/>
    <property type="match status" value="1"/>
</dbReference>
<keyword evidence="4" id="KW-1003">Cell membrane</keyword>
<evidence type="ECO:0000259" key="16">
    <source>
        <dbReference type="PROSITE" id="PS50109"/>
    </source>
</evidence>
<organism evidence="17 18">
    <name type="scientific">Streptomyces formicae</name>
    <dbReference type="NCBI Taxonomy" id="1616117"/>
    <lineage>
        <taxon>Bacteria</taxon>
        <taxon>Bacillati</taxon>
        <taxon>Actinomycetota</taxon>
        <taxon>Actinomycetes</taxon>
        <taxon>Kitasatosporales</taxon>
        <taxon>Streptomycetaceae</taxon>
        <taxon>Streptomyces</taxon>
    </lineage>
</organism>
<keyword evidence="7 15" id="KW-0812">Transmembrane</keyword>
<feature type="region of interest" description="Disordered" evidence="14">
    <location>
        <begin position="529"/>
        <end position="576"/>
    </location>
</feature>
<evidence type="ECO:0000256" key="13">
    <source>
        <dbReference type="ARBA" id="ARBA00023136"/>
    </source>
</evidence>
<keyword evidence="5" id="KW-0597">Phosphoprotein</keyword>
<evidence type="ECO:0000313" key="17">
    <source>
        <dbReference type="EMBL" id="UNM11402.1"/>
    </source>
</evidence>
<comment type="catalytic activity">
    <reaction evidence="1">
        <text>ATP + protein L-histidine = ADP + protein N-phospho-L-histidine.</text>
        <dbReference type="EC" id="2.7.13.3"/>
    </reaction>
</comment>
<evidence type="ECO:0000256" key="2">
    <source>
        <dbReference type="ARBA" id="ARBA00004651"/>
    </source>
</evidence>
<keyword evidence="9" id="KW-0418">Kinase</keyword>
<evidence type="ECO:0000256" key="6">
    <source>
        <dbReference type="ARBA" id="ARBA00022679"/>
    </source>
</evidence>
<keyword evidence="18" id="KW-1185">Reference proteome</keyword>
<dbReference type="PRINTS" id="PR00344">
    <property type="entry name" value="BCTRLSENSOR"/>
</dbReference>
<gene>
    <name evidence="17" type="ORF">J4032_07525</name>
</gene>
<keyword evidence="13 15" id="KW-0472">Membrane</keyword>
<evidence type="ECO:0000256" key="11">
    <source>
        <dbReference type="ARBA" id="ARBA00022989"/>
    </source>
</evidence>
<dbReference type="Proteomes" id="UP000828924">
    <property type="component" value="Chromosome"/>
</dbReference>
<keyword evidence="10" id="KW-0067">ATP-binding</keyword>
<accession>A0ABY3WFQ6</accession>
<evidence type="ECO:0000256" key="3">
    <source>
        <dbReference type="ARBA" id="ARBA00012438"/>
    </source>
</evidence>
<name>A0ABY3WFQ6_9ACTN</name>
<dbReference type="InterPro" id="IPR003594">
    <property type="entry name" value="HATPase_dom"/>
</dbReference>
<dbReference type="Gene3D" id="3.30.565.10">
    <property type="entry name" value="Histidine kinase-like ATPase, C-terminal domain"/>
    <property type="match status" value="1"/>
</dbReference>
<dbReference type="EMBL" id="CP071872">
    <property type="protein sequence ID" value="UNM11402.1"/>
    <property type="molecule type" value="Genomic_DNA"/>
</dbReference>
<dbReference type="InterPro" id="IPR033463">
    <property type="entry name" value="sCache_3"/>
</dbReference>
<evidence type="ECO:0000256" key="10">
    <source>
        <dbReference type="ARBA" id="ARBA00022840"/>
    </source>
</evidence>
<dbReference type="InterPro" id="IPR029151">
    <property type="entry name" value="Sensor-like_sf"/>
</dbReference>
<dbReference type="RefSeq" id="WP_242329945.1">
    <property type="nucleotide sequence ID" value="NZ_CP071872.1"/>
</dbReference>
<dbReference type="Gene3D" id="3.30.450.20">
    <property type="entry name" value="PAS domain"/>
    <property type="match status" value="2"/>
</dbReference>
<dbReference type="SMART" id="SM00387">
    <property type="entry name" value="HATPase_c"/>
    <property type="match status" value="1"/>
</dbReference>
<dbReference type="EC" id="2.7.13.3" evidence="3"/>
<feature type="domain" description="Histidine kinase" evidence="16">
    <location>
        <begin position="294"/>
        <end position="531"/>
    </location>
</feature>
<evidence type="ECO:0000256" key="5">
    <source>
        <dbReference type="ARBA" id="ARBA00022553"/>
    </source>
</evidence>
<dbReference type="InterPro" id="IPR036890">
    <property type="entry name" value="HATPase_C_sf"/>
</dbReference>
<dbReference type="InterPro" id="IPR035965">
    <property type="entry name" value="PAS-like_dom_sf"/>
</dbReference>
<proteinExistence type="predicted"/>
<evidence type="ECO:0000256" key="1">
    <source>
        <dbReference type="ARBA" id="ARBA00000085"/>
    </source>
</evidence>
<comment type="subcellular location">
    <subcellularLocation>
        <location evidence="2">Cell membrane</location>
        <topology evidence="2">Multi-pass membrane protein</topology>
    </subcellularLocation>
</comment>
<sequence length="576" mass="60058">MHIPRPRSLAGQLFAMQVVLVAAVVAGFALFSYVTDRSQAEETARRQTVAAATAVADSPSVVAAAGSASPPAELQPYAERVRKHADVDFVVIMAPDGTRWTHPEPGEIGHTYLGHIDQALRGRTVSETYTGTLGPSVRTVAPVRDGGRIVALVSAGITIDKISRQLGEQVTALLGMAGAALALGGAGTYVINARLRRHTHGMNAAELSRMHDYHEATLHAVREGLLMLDGRRRIALINDGARELLGLDADVVGRGVAELGLPPGLTGALLASEPRVDELHLTADRVLVVSTQPVVGGERRGTVVTLRDHTELQSLTGELDSERGFTQALRAQAHEAANRLHTVVSLIELGRADEAVRFATAELELAQALTDRVVTAVAEPVLAALLLGKAAQANESGVELVLAEDSLLDDGVLPPWLPPRDLVTTLGNLIDNAVEASSGTGAGTGGTRPRVVVTVRTDEDELVLRVSDSGPGVGTGDMEAVFERGWSTRGPGRGLGLALVRQAVHRGRGTVEVCQGPDGGAEFTVRLPLRGTDRLPAQGPATETPGAEGPATGDPATKTPGAGGPVAEAPRAKVTP</sequence>
<evidence type="ECO:0000256" key="8">
    <source>
        <dbReference type="ARBA" id="ARBA00022741"/>
    </source>
</evidence>
<keyword evidence="6" id="KW-0808">Transferase</keyword>
<protein>
    <recommendedName>
        <fullName evidence="3">histidine kinase</fullName>
        <ecNumber evidence="3">2.7.13.3</ecNumber>
    </recommendedName>
</protein>
<evidence type="ECO:0000256" key="9">
    <source>
        <dbReference type="ARBA" id="ARBA00022777"/>
    </source>
</evidence>
<dbReference type="PANTHER" id="PTHR43547:SF10">
    <property type="entry name" value="SENSOR HISTIDINE KINASE DCUS"/>
    <property type="match status" value="1"/>
</dbReference>
<keyword evidence="11 15" id="KW-1133">Transmembrane helix</keyword>
<dbReference type="InterPro" id="IPR005467">
    <property type="entry name" value="His_kinase_dom"/>
</dbReference>